<dbReference type="OrthoDB" id="26525at2759"/>
<dbReference type="AlphaFoldDB" id="A0A2J7ZS88"/>
<evidence type="ECO:0008006" key="4">
    <source>
        <dbReference type="Google" id="ProtNLM"/>
    </source>
</evidence>
<feature type="compositionally biased region" description="Low complexity" evidence="1">
    <location>
        <begin position="59"/>
        <end position="70"/>
    </location>
</feature>
<reference evidence="2 3" key="1">
    <citation type="journal article" date="2017" name="Mol. Biol. Evol.">
        <title>The 4-celled Tetrabaena socialis nuclear genome reveals the essential components for genetic control of cell number at the origin of multicellularity in the volvocine lineage.</title>
        <authorList>
            <person name="Featherston J."/>
            <person name="Arakaki Y."/>
            <person name="Hanschen E.R."/>
            <person name="Ferris P.J."/>
            <person name="Michod R.E."/>
            <person name="Olson B.J.S.C."/>
            <person name="Nozaki H."/>
            <person name="Durand P.M."/>
        </authorList>
    </citation>
    <scope>NUCLEOTIDE SEQUENCE [LARGE SCALE GENOMIC DNA]</scope>
    <source>
        <strain evidence="2 3">NIES-571</strain>
    </source>
</reference>
<keyword evidence="3" id="KW-1185">Reference proteome</keyword>
<accession>A0A2J7ZS88</accession>
<dbReference type="EMBL" id="PGGS01000548">
    <property type="protein sequence ID" value="PNH03100.1"/>
    <property type="molecule type" value="Genomic_DNA"/>
</dbReference>
<evidence type="ECO:0000313" key="2">
    <source>
        <dbReference type="EMBL" id="PNH03100.1"/>
    </source>
</evidence>
<organism evidence="2 3">
    <name type="scientific">Tetrabaena socialis</name>
    <dbReference type="NCBI Taxonomy" id="47790"/>
    <lineage>
        <taxon>Eukaryota</taxon>
        <taxon>Viridiplantae</taxon>
        <taxon>Chlorophyta</taxon>
        <taxon>core chlorophytes</taxon>
        <taxon>Chlorophyceae</taxon>
        <taxon>CS clade</taxon>
        <taxon>Chlamydomonadales</taxon>
        <taxon>Tetrabaenaceae</taxon>
        <taxon>Tetrabaena</taxon>
    </lineage>
</organism>
<feature type="region of interest" description="Disordered" evidence="1">
    <location>
        <begin position="1"/>
        <end position="70"/>
    </location>
</feature>
<protein>
    <recommendedName>
        <fullName evidence="4">EF-hand domain-containing protein</fullName>
    </recommendedName>
</protein>
<dbReference type="PROSITE" id="PS00018">
    <property type="entry name" value="EF_HAND_1"/>
    <property type="match status" value="1"/>
</dbReference>
<comment type="caution">
    <text evidence="2">The sequence shown here is derived from an EMBL/GenBank/DDBJ whole genome shotgun (WGS) entry which is preliminary data.</text>
</comment>
<evidence type="ECO:0000313" key="3">
    <source>
        <dbReference type="Proteomes" id="UP000236333"/>
    </source>
</evidence>
<evidence type="ECO:0000256" key="1">
    <source>
        <dbReference type="SAM" id="MobiDB-lite"/>
    </source>
</evidence>
<sequence length="163" mass="17172">MALACTTPPIQQLKPPTVAFRRSKDPMAQRALQGRLRGASQPSSARRPTDWGQPFSRAQPQQQPRTEQPQLASQLLAAGVALGITLGGFGAVQPAVAATAAAAPTAAFTSLADIMRSNYAFVDEDKNGVITKEELVKQSQSLLLPLSSPTLSTSASCRLDVMG</sequence>
<dbReference type="InterPro" id="IPR018247">
    <property type="entry name" value="EF_Hand_1_Ca_BS"/>
</dbReference>
<gene>
    <name evidence="2" type="ORF">TSOC_010884</name>
</gene>
<name>A0A2J7ZS88_9CHLO</name>
<proteinExistence type="predicted"/>
<dbReference type="Proteomes" id="UP000236333">
    <property type="component" value="Unassembled WGS sequence"/>
</dbReference>